<evidence type="ECO:0000313" key="3">
    <source>
        <dbReference type="Proteomes" id="UP001201273"/>
    </source>
</evidence>
<sequence>MKKIVLCALLIAASSVQANDFAPQMKEHFATKVSSWLNTPTVITAVKAQNQRNMSLTDNDINSLDQQWRTGVDGGDTTLIDKTLNNELSTYLKQVETDAAGLYTEIFIMDNKGLNVGQSSMTSDYWQGDEDKFKQTYSMGAGAIFVDEVEEDESTQMFQSQMSATIVDENGAPIGAITIGINVDEL</sequence>
<reference evidence="2 3" key="1">
    <citation type="journal article" date="2022" name="Environ. Microbiol. Rep.">
        <title>Eco-phylogenetic analyses reveal divergent evolution of vitamin B12 metabolism in the marine bacterial family 'Psychromonadaceae'.</title>
        <authorList>
            <person name="Jin X."/>
            <person name="Yang Y."/>
            <person name="Cao H."/>
            <person name="Gao B."/>
            <person name="Zhao Z."/>
        </authorList>
    </citation>
    <scope>NUCLEOTIDE SEQUENCE [LARGE SCALE GENOMIC DNA]</scope>
    <source>
        <strain evidence="2 3">MKS20</strain>
    </source>
</reference>
<gene>
    <name evidence="2" type="ORF">K6Y31_16730</name>
</gene>
<keyword evidence="1" id="KW-0732">Signal</keyword>
<dbReference type="CDD" id="cd18773">
    <property type="entry name" value="PDC1_HK_sensor"/>
    <property type="match status" value="1"/>
</dbReference>
<protein>
    <submittedName>
        <fullName evidence="2">Uncharacterized protein</fullName>
    </submittedName>
</protein>
<comment type="caution">
    <text evidence="2">The sequence shown here is derived from an EMBL/GenBank/DDBJ whole genome shotgun (WGS) entry which is preliminary data.</text>
</comment>
<dbReference type="Proteomes" id="UP001201273">
    <property type="component" value="Unassembled WGS sequence"/>
</dbReference>
<proteinExistence type="predicted"/>
<accession>A0ABS8WD12</accession>
<feature type="signal peptide" evidence="1">
    <location>
        <begin position="1"/>
        <end position="18"/>
    </location>
</feature>
<dbReference type="EMBL" id="JAIMJA010000019">
    <property type="protein sequence ID" value="MCE2596443.1"/>
    <property type="molecule type" value="Genomic_DNA"/>
</dbReference>
<dbReference type="RefSeq" id="WP_233054081.1">
    <property type="nucleotide sequence ID" value="NZ_JAIMJA010000019.1"/>
</dbReference>
<evidence type="ECO:0000313" key="2">
    <source>
        <dbReference type="EMBL" id="MCE2596443.1"/>
    </source>
</evidence>
<keyword evidence="3" id="KW-1185">Reference proteome</keyword>
<name>A0ABS8WD12_9GAMM</name>
<evidence type="ECO:0000256" key="1">
    <source>
        <dbReference type="SAM" id="SignalP"/>
    </source>
</evidence>
<organism evidence="2 3">
    <name type="scientific">Motilimonas cestriensis</name>
    <dbReference type="NCBI Taxonomy" id="2742685"/>
    <lineage>
        <taxon>Bacteria</taxon>
        <taxon>Pseudomonadati</taxon>
        <taxon>Pseudomonadota</taxon>
        <taxon>Gammaproteobacteria</taxon>
        <taxon>Alteromonadales</taxon>
        <taxon>Alteromonadales genera incertae sedis</taxon>
        <taxon>Motilimonas</taxon>
    </lineage>
</organism>
<feature type="chain" id="PRO_5045522894" evidence="1">
    <location>
        <begin position="19"/>
        <end position="186"/>
    </location>
</feature>